<organism evidence="1 2">
    <name type="scientific">Thalassolituus maritimus</name>
    <dbReference type="NCBI Taxonomy" id="484498"/>
    <lineage>
        <taxon>Bacteria</taxon>
        <taxon>Pseudomonadati</taxon>
        <taxon>Pseudomonadota</taxon>
        <taxon>Gammaproteobacteria</taxon>
        <taxon>Oceanospirillales</taxon>
        <taxon>Oceanospirillaceae</taxon>
        <taxon>Thalassolituus</taxon>
    </lineage>
</organism>
<evidence type="ECO:0000313" key="2">
    <source>
        <dbReference type="Proteomes" id="UP000185639"/>
    </source>
</evidence>
<keyword evidence="2" id="KW-1185">Reference proteome</keyword>
<dbReference type="RefSeq" id="WP_076517004.1">
    <property type="nucleotide sequence ID" value="NZ_FTOH01000009.1"/>
</dbReference>
<sequence length="149" mass="16989">MAICETPDCGEQSIGYFRNLRINKMVQMCTYCRARCNQTEPRLKPGKLPEPTKKTGAQWVLAGALNRYDWTAEKAFFDTALHGSDGNLEKIWNGRSAYHRTQPRTNLTVVYTRTEQTMTIIGVGHHVGDGNNKYSIRFDDGGTRRCERK</sequence>
<name>A0A1N7P8X7_9GAMM</name>
<dbReference type="STRING" id="484498.SAMN05421686_10915"/>
<dbReference type="AlphaFoldDB" id="A0A1N7P8X7"/>
<protein>
    <submittedName>
        <fullName evidence="1">Uncharacterized protein</fullName>
    </submittedName>
</protein>
<dbReference type="OrthoDB" id="9938474at2"/>
<gene>
    <name evidence="1" type="ORF">SAMN05421686_10915</name>
</gene>
<accession>A0A1N7P8X7</accession>
<proteinExistence type="predicted"/>
<reference evidence="2" key="1">
    <citation type="submission" date="2017-01" db="EMBL/GenBank/DDBJ databases">
        <authorList>
            <person name="Varghese N."/>
            <person name="Submissions S."/>
        </authorList>
    </citation>
    <scope>NUCLEOTIDE SEQUENCE [LARGE SCALE GENOMIC DNA]</scope>
    <source>
        <strain evidence="2">DSM 24913</strain>
    </source>
</reference>
<dbReference type="EMBL" id="FTOH01000009">
    <property type="protein sequence ID" value="SIT06987.1"/>
    <property type="molecule type" value="Genomic_DNA"/>
</dbReference>
<evidence type="ECO:0000313" key="1">
    <source>
        <dbReference type="EMBL" id="SIT06987.1"/>
    </source>
</evidence>
<dbReference type="Proteomes" id="UP000185639">
    <property type="component" value="Unassembled WGS sequence"/>
</dbReference>